<keyword evidence="3" id="KW-1185">Reference proteome</keyword>
<proteinExistence type="predicted"/>
<organism evidence="2 3">
    <name type="scientific">Nepenthes gracilis</name>
    <name type="common">Slender pitcher plant</name>
    <dbReference type="NCBI Taxonomy" id="150966"/>
    <lineage>
        <taxon>Eukaryota</taxon>
        <taxon>Viridiplantae</taxon>
        <taxon>Streptophyta</taxon>
        <taxon>Embryophyta</taxon>
        <taxon>Tracheophyta</taxon>
        <taxon>Spermatophyta</taxon>
        <taxon>Magnoliopsida</taxon>
        <taxon>eudicotyledons</taxon>
        <taxon>Gunneridae</taxon>
        <taxon>Pentapetalae</taxon>
        <taxon>Caryophyllales</taxon>
        <taxon>Nepenthaceae</taxon>
        <taxon>Nepenthes</taxon>
    </lineage>
</organism>
<name>A0AAD3Y410_NEPGR</name>
<evidence type="ECO:0000313" key="2">
    <source>
        <dbReference type="EMBL" id="GMH28797.1"/>
    </source>
</evidence>
<feature type="region of interest" description="Disordered" evidence="1">
    <location>
        <begin position="105"/>
        <end position="128"/>
    </location>
</feature>
<evidence type="ECO:0000313" key="3">
    <source>
        <dbReference type="Proteomes" id="UP001279734"/>
    </source>
</evidence>
<comment type="caution">
    <text evidence="2">The sequence shown here is derived from an EMBL/GenBank/DDBJ whole genome shotgun (WGS) entry which is preliminary data.</text>
</comment>
<sequence length="128" mass="14048">MEKSTVRSSLLRLPFSIIFKRRVSSSPSTSSNAGALSSPFDRPYSVVLTVRFLCYCWSQINLVADRRCSSSSMGTVTSDSGLQKRSDEEFLHSCTFLGISSEEGLESLTGTNHPQESNLRMSTPKGSL</sequence>
<dbReference type="EMBL" id="BSYO01000035">
    <property type="protein sequence ID" value="GMH28797.1"/>
    <property type="molecule type" value="Genomic_DNA"/>
</dbReference>
<reference evidence="2" key="1">
    <citation type="submission" date="2023-05" db="EMBL/GenBank/DDBJ databases">
        <title>Nepenthes gracilis genome sequencing.</title>
        <authorList>
            <person name="Fukushima K."/>
        </authorList>
    </citation>
    <scope>NUCLEOTIDE SEQUENCE</scope>
    <source>
        <strain evidence="2">SING2019-196</strain>
    </source>
</reference>
<dbReference type="AlphaFoldDB" id="A0AAD3Y410"/>
<dbReference type="Proteomes" id="UP001279734">
    <property type="component" value="Unassembled WGS sequence"/>
</dbReference>
<evidence type="ECO:0000256" key="1">
    <source>
        <dbReference type="SAM" id="MobiDB-lite"/>
    </source>
</evidence>
<gene>
    <name evidence="2" type="ORF">Nepgr_030640</name>
</gene>
<protein>
    <submittedName>
        <fullName evidence="2">Uncharacterized protein</fullName>
    </submittedName>
</protein>
<accession>A0AAD3Y410</accession>
<feature type="compositionally biased region" description="Polar residues" evidence="1">
    <location>
        <begin position="108"/>
        <end position="128"/>
    </location>
</feature>